<comment type="caution">
    <text evidence="10">The sequence shown here is derived from an EMBL/GenBank/DDBJ whole genome shotgun (WGS) entry which is preliminary data.</text>
</comment>
<dbReference type="EC" id="2.7.13.3" evidence="2"/>
<dbReference type="InterPro" id="IPR004358">
    <property type="entry name" value="Sig_transdc_His_kin-like_C"/>
</dbReference>
<dbReference type="SUPFAM" id="SSF55874">
    <property type="entry name" value="ATPase domain of HSP90 chaperone/DNA topoisomerase II/histidine kinase"/>
    <property type="match status" value="1"/>
</dbReference>
<dbReference type="PRINTS" id="PR00344">
    <property type="entry name" value="BCTRLSENSOR"/>
</dbReference>
<evidence type="ECO:0000256" key="6">
    <source>
        <dbReference type="ARBA" id="ARBA00039401"/>
    </source>
</evidence>
<organism evidence="10 11">
    <name type="scientific">Nocardioides humi</name>
    <dbReference type="NCBI Taxonomy" id="449461"/>
    <lineage>
        <taxon>Bacteria</taxon>
        <taxon>Bacillati</taxon>
        <taxon>Actinomycetota</taxon>
        <taxon>Actinomycetes</taxon>
        <taxon>Propionibacteriales</taxon>
        <taxon>Nocardioidaceae</taxon>
        <taxon>Nocardioides</taxon>
    </lineage>
</organism>
<dbReference type="InterPro" id="IPR036890">
    <property type="entry name" value="HATPase_C_sf"/>
</dbReference>
<name>A0ABN2A2S9_9ACTN</name>
<evidence type="ECO:0000256" key="4">
    <source>
        <dbReference type="ARBA" id="ARBA00022777"/>
    </source>
</evidence>
<keyword evidence="5" id="KW-0902">Two-component regulatory system</keyword>
<feature type="transmembrane region" description="Helical" evidence="8">
    <location>
        <begin position="181"/>
        <end position="200"/>
    </location>
</feature>
<dbReference type="InterPro" id="IPR003594">
    <property type="entry name" value="HATPase_dom"/>
</dbReference>
<keyword evidence="8" id="KW-0472">Membrane</keyword>
<dbReference type="SMART" id="SM00387">
    <property type="entry name" value="HATPase_c"/>
    <property type="match status" value="1"/>
</dbReference>
<dbReference type="Gene3D" id="3.30.565.10">
    <property type="entry name" value="Histidine kinase-like ATPase, C-terminal domain"/>
    <property type="match status" value="1"/>
</dbReference>
<dbReference type="PROSITE" id="PS50109">
    <property type="entry name" value="HIS_KIN"/>
    <property type="match status" value="1"/>
</dbReference>
<comment type="catalytic activity">
    <reaction evidence="1">
        <text>ATP + protein L-histidine = ADP + protein N-phospho-L-histidine.</text>
        <dbReference type="EC" id="2.7.13.3"/>
    </reaction>
</comment>
<keyword evidence="4" id="KW-0418">Kinase</keyword>
<evidence type="ECO:0000256" key="5">
    <source>
        <dbReference type="ARBA" id="ARBA00023012"/>
    </source>
</evidence>
<dbReference type="PANTHER" id="PTHR42878">
    <property type="entry name" value="TWO-COMPONENT HISTIDINE KINASE"/>
    <property type="match status" value="1"/>
</dbReference>
<feature type="transmembrane region" description="Helical" evidence="8">
    <location>
        <begin position="240"/>
        <end position="258"/>
    </location>
</feature>
<evidence type="ECO:0000256" key="1">
    <source>
        <dbReference type="ARBA" id="ARBA00000085"/>
    </source>
</evidence>
<dbReference type="PANTHER" id="PTHR42878:SF14">
    <property type="entry name" value="OSMOLARITY TWO-COMPONENT SYSTEM PROTEIN SSK1"/>
    <property type="match status" value="1"/>
</dbReference>
<evidence type="ECO:0000256" key="8">
    <source>
        <dbReference type="SAM" id="Phobius"/>
    </source>
</evidence>
<gene>
    <name evidence="10" type="ORF">GCM10009788_13180</name>
</gene>
<keyword evidence="8" id="KW-1133">Transmembrane helix</keyword>
<evidence type="ECO:0000256" key="3">
    <source>
        <dbReference type="ARBA" id="ARBA00022679"/>
    </source>
</evidence>
<proteinExistence type="predicted"/>
<feature type="transmembrane region" description="Helical" evidence="8">
    <location>
        <begin position="152"/>
        <end position="169"/>
    </location>
</feature>
<evidence type="ECO:0000313" key="11">
    <source>
        <dbReference type="Proteomes" id="UP001500842"/>
    </source>
</evidence>
<keyword evidence="11" id="KW-1185">Reference proteome</keyword>
<dbReference type="Proteomes" id="UP001500842">
    <property type="component" value="Unassembled WGS sequence"/>
</dbReference>
<feature type="transmembrane region" description="Helical" evidence="8">
    <location>
        <begin position="86"/>
        <end position="107"/>
    </location>
</feature>
<dbReference type="InterPro" id="IPR050351">
    <property type="entry name" value="BphY/WalK/GraS-like"/>
</dbReference>
<accession>A0ABN2A2S9</accession>
<dbReference type="InterPro" id="IPR005467">
    <property type="entry name" value="His_kinase_dom"/>
</dbReference>
<sequence length="540" mass="57326">MGTFPASVNRIRRAAHNLDMTRPQPGRQPRHPSGGVSRAVARRNPLRPEYVDRAPLWWALLLACLMAHPYVVLLLEDPALDPTITAGHICMILADLALLGSALILSFDAHLRRSLIRARLATVATLVAVQDLPLVVIAVADPGHSGHSYRLTAGHLVTVVVVLLVLTVGTRDQHPPRFSALLGGLVLGSLVLAARLTLLVSDPTPFLSTHRGTDLLLIATIAAVTAAVVATLLRSPLPRWAAIRISCGICAVFAARAWSTLVEATSPPPAAVAAVLVCSALLATSVVGLLLATLQASITREAKLLLRAAEAEATVQHDREVVHEMRAATAGIVAGVHLLASGRVPPGPRRLALRHMVDVEAARLGRSFSDSPDDLHDLAVDDIVEPLVVAHEALGHRVIWRPGGHHVTSRRDALSEVLNVLLTNAHRHAHGHATTVSCRPVGGSVEIRVSDRGPGLDPDLKDRLFQWGARGTRSTGQGIGLQRAHRLMLELGGSLHHDDDAARSGGAVFVVTLPGTGEAAEPPRVVPFPLPASIPARTTR</sequence>
<feature type="domain" description="Histidine kinase" evidence="9">
    <location>
        <begin position="320"/>
        <end position="517"/>
    </location>
</feature>
<keyword evidence="8" id="KW-0812">Transmembrane</keyword>
<evidence type="ECO:0000259" key="9">
    <source>
        <dbReference type="PROSITE" id="PS50109"/>
    </source>
</evidence>
<evidence type="ECO:0000256" key="7">
    <source>
        <dbReference type="SAM" id="MobiDB-lite"/>
    </source>
</evidence>
<reference evidence="10 11" key="1">
    <citation type="journal article" date="2019" name="Int. J. Syst. Evol. Microbiol.">
        <title>The Global Catalogue of Microorganisms (GCM) 10K type strain sequencing project: providing services to taxonomists for standard genome sequencing and annotation.</title>
        <authorList>
            <consortium name="The Broad Institute Genomics Platform"/>
            <consortium name="The Broad Institute Genome Sequencing Center for Infectious Disease"/>
            <person name="Wu L."/>
            <person name="Ma J."/>
        </authorList>
    </citation>
    <scope>NUCLEOTIDE SEQUENCE [LARGE SCALE GENOMIC DNA]</scope>
    <source>
        <strain evidence="10 11">JCM 14942</strain>
    </source>
</reference>
<feature type="transmembrane region" description="Helical" evidence="8">
    <location>
        <begin position="270"/>
        <end position="294"/>
    </location>
</feature>
<evidence type="ECO:0000313" key="10">
    <source>
        <dbReference type="EMBL" id="GAA1510159.1"/>
    </source>
</evidence>
<feature type="transmembrane region" description="Helical" evidence="8">
    <location>
        <begin position="119"/>
        <end position="140"/>
    </location>
</feature>
<evidence type="ECO:0000256" key="2">
    <source>
        <dbReference type="ARBA" id="ARBA00012438"/>
    </source>
</evidence>
<keyword evidence="3" id="KW-0808">Transferase</keyword>
<dbReference type="EMBL" id="BAAAOR010000009">
    <property type="protein sequence ID" value="GAA1510159.1"/>
    <property type="molecule type" value="Genomic_DNA"/>
</dbReference>
<feature type="transmembrane region" description="Helical" evidence="8">
    <location>
        <begin position="56"/>
        <end position="74"/>
    </location>
</feature>
<protein>
    <recommendedName>
        <fullName evidence="6">Sensor-like histidine kinase SenX3</fullName>
        <ecNumber evidence="2">2.7.13.3</ecNumber>
    </recommendedName>
</protein>
<feature type="transmembrane region" description="Helical" evidence="8">
    <location>
        <begin position="215"/>
        <end position="233"/>
    </location>
</feature>
<dbReference type="Pfam" id="PF02518">
    <property type="entry name" value="HATPase_c"/>
    <property type="match status" value="1"/>
</dbReference>
<feature type="region of interest" description="Disordered" evidence="7">
    <location>
        <begin position="15"/>
        <end position="39"/>
    </location>
</feature>